<protein>
    <submittedName>
        <fullName evidence="2">Uncharacterized protein</fullName>
    </submittedName>
</protein>
<keyword evidence="3" id="KW-1185">Reference proteome</keyword>
<gene>
    <name evidence="2" type="ORF">OIE73_32835</name>
</gene>
<proteinExistence type="predicted"/>
<name>A0ABZ1GVC2_9ACTN</name>
<dbReference type="Proteomes" id="UP001335325">
    <property type="component" value="Chromosome"/>
</dbReference>
<evidence type="ECO:0000256" key="1">
    <source>
        <dbReference type="SAM" id="MobiDB-lite"/>
    </source>
</evidence>
<reference evidence="2 3" key="1">
    <citation type="submission" date="2022-10" db="EMBL/GenBank/DDBJ databases">
        <title>The complete genomes of actinobacterial strains from the NBC collection.</title>
        <authorList>
            <person name="Joergensen T.S."/>
            <person name="Alvarez Arevalo M."/>
            <person name="Sterndorff E.B."/>
            <person name="Faurdal D."/>
            <person name="Vuksanovic O."/>
            <person name="Mourched A.-S."/>
            <person name="Charusanti P."/>
            <person name="Shaw S."/>
            <person name="Blin K."/>
            <person name="Weber T."/>
        </authorList>
    </citation>
    <scope>NUCLEOTIDE SEQUENCE [LARGE SCALE GENOMIC DNA]</scope>
    <source>
        <strain evidence="2 3">NBC 01753</strain>
    </source>
</reference>
<dbReference type="EMBL" id="CP109134">
    <property type="protein sequence ID" value="WSD10044.1"/>
    <property type="molecule type" value="Genomic_DNA"/>
</dbReference>
<sequence>MTRSLSNPTDSDCPTATNRAGSAAYTTLLEGGTARTADDSTTRPWLLLRDHTTSRLPHS</sequence>
<evidence type="ECO:0000313" key="2">
    <source>
        <dbReference type="EMBL" id="WSD10044.1"/>
    </source>
</evidence>
<organism evidence="2 3">
    <name type="scientific">Streptomyces hirsutus</name>
    <dbReference type="NCBI Taxonomy" id="35620"/>
    <lineage>
        <taxon>Bacteria</taxon>
        <taxon>Bacillati</taxon>
        <taxon>Actinomycetota</taxon>
        <taxon>Actinomycetes</taxon>
        <taxon>Kitasatosporales</taxon>
        <taxon>Streptomycetaceae</taxon>
        <taxon>Streptomyces</taxon>
    </lineage>
</organism>
<evidence type="ECO:0000313" key="3">
    <source>
        <dbReference type="Proteomes" id="UP001335325"/>
    </source>
</evidence>
<feature type="compositionally biased region" description="Polar residues" evidence="1">
    <location>
        <begin position="1"/>
        <end position="20"/>
    </location>
</feature>
<accession>A0ABZ1GVC2</accession>
<feature type="region of interest" description="Disordered" evidence="1">
    <location>
        <begin position="1"/>
        <end position="21"/>
    </location>
</feature>